<name>A0A9P1IBR3_9PELO</name>
<dbReference type="SMART" id="SM00225">
    <property type="entry name" value="BTB"/>
    <property type="match status" value="1"/>
</dbReference>
<dbReference type="SMART" id="SM00061">
    <property type="entry name" value="MATH"/>
    <property type="match status" value="1"/>
</dbReference>
<protein>
    <recommendedName>
        <fullName evidence="6">BTB domain-containing protein</fullName>
    </recommendedName>
</protein>
<keyword evidence="1" id="KW-0732">Signal</keyword>
<dbReference type="Proteomes" id="UP001152747">
    <property type="component" value="Unassembled WGS sequence"/>
</dbReference>
<evidence type="ECO:0000256" key="1">
    <source>
        <dbReference type="SAM" id="SignalP"/>
    </source>
</evidence>
<dbReference type="Gene3D" id="3.30.710.10">
    <property type="entry name" value="Potassium Channel Kv1.1, Chain A"/>
    <property type="match status" value="1"/>
</dbReference>
<dbReference type="InterPro" id="IPR002083">
    <property type="entry name" value="MATH/TRAF_dom"/>
</dbReference>
<evidence type="ECO:0008006" key="6">
    <source>
        <dbReference type="Google" id="ProtNLM"/>
    </source>
</evidence>
<dbReference type="InterPro" id="IPR000210">
    <property type="entry name" value="BTB/POZ_dom"/>
</dbReference>
<sequence>MILKMLMLLVFVQSSLVDSCNVRPKGTCEDKWTLEKMIPFVSRNNNTIKWTYDNLNIWDGKQKWSEIVKIGPTKWRIIIEKNMIDGINYLGIYLTYSEENELEKNWFCRTNTTIKLINQTGQKLNITKADTAIHNHIVRSWGWNQFYKWDDLIKNGYMKDYSIVSEIEMSFKYYNFSKNILNSTDIILKVNDTEFHTNKAILRKKSEYFNDLFANENNQQTIIEINNVEIAEFRYFFASFYPLFDGVNEESYEYLSKFAEKYKIPVLQADCEQFWLERFEVSLENADRVNDPDLLDQFITSLDTIQKIRVIQTSQFYPKLRESTRTMIENRVMELNTNTANQLGINFEAFCL</sequence>
<reference evidence="4" key="1">
    <citation type="submission" date="2022-11" db="EMBL/GenBank/DDBJ databases">
        <authorList>
            <person name="Kikuchi T."/>
        </authorList>
    </citation>
    <scope>NUCLEOTIDE SEQUENCE</scope>
    <source>
        <strain evidence="4">PS1010</strain>
    </source>
</reference>
<dbReference type="Gene3D" id="2.60.210.10">
    <property type="entry name" value="Apoptosis, Tumor Necrosis Factor Receptor Associated Protein 2, Chain A"/>
    <property type="match status" value="1"/>
</dbReference>
<dbReference type="Pfam" id="PF00651">
    <property type="entry name" value="BTB"/>
    <property type="match status" value="1"/>
</dbReference>
<dbReference type="SUPFAM" id="SSF54695">
    <property type="entry name" value="POZ domain"/>
    <property type="match status" value="1"/>
</dbReference>
<keyword evidence="5" id="KW-1185">Reference proteome</keyword>
<dbReference type="SUPFAM" id="SSF49599">
    <property type="entry name" value="TRAF domain-like"/>
    <property type="match status" value="1"/>
</dbReference>
<dbReference type="InterPro" id="IPR008974">
    <property type="entry name" value="TRAF-like"/>
</dbReference>
<feature type="signal peptide" evidence="1">
    <location>
        <begin position="1"/>
        <end position="19"/>
    </location>
</feature>
<proteinExistence type="predicted"/>
<feature type="domain" description="BTB" evidence="2">
    <location>
        <begin position="184"/>
        <end position="241"/>
    </location>
</feature>
<dbReference type="NCBIfam" id="TIGR03804">
    <property type="entry name" value="para_beta_helix"/>
    <property type="match status" value="1"/>
</dbReference>
<dbReference type="PROSITE" id="PS50097">
    <property type="entry name" value="BTB"/>
    <property type="match status" value="1"/>
</dbReference>
<evidence type="ECO:0000259" key="3">
    <source>
        <dbReference type="PROSITE" id="PS50144"/>
    </source>
</evidence>
<dbReference type="AlphaFoldDB" id="A0A9P1IBR3"/>
<dbReference type="PANTHER" id="PTHR47022:SF1">
    <property type="entry name" value="BTB AND MATH DOMAIN-CONTAINING PROTEIN 36-RELATED"/>
    <property type="match status" value="1"/>
</dbReference>
<dbReference type="InterPro" id="IPR022441">
    <property type="entry name" value="Para_beta_helix_rpt-2"/>
</dbReference>
<dbReference type="Pfam" id="PF00917">
    <property type="entry name" value="MATH"/>
    <property type="match status" value="1"/>
</dbReference>
<accession>A0A9P1IBR3</accession>
<evidence type="ECO:0000259" key="2">
    <source>
        <dbReference type="PROSITE" id="PS50097"/>
    </source>
</evidence>
<dbReference type="PROSITE" id="PS50144">
    <property type="entry name" value="MATH"/>
    <property type="match status" value="1"/>
</dbReference>
<dbReference type="PANTHER" id="PTHR47022">
    <property type="entry name" value="BTB AND MATH DOMAIN-CONTAINING PROTEIN 36-RELATED"/>
    <property type="match status" value="1"/>
</dbReference>
<dbReference type="CDD" id="cd18186">
    <property type="entry name" value="BTB_POZ_ZBTB_KLHL-like"/>
    <property type="match status" value="1"/>
</dbReference>
<organism evidence="4 5">
    <name type="scientific">Caenorhabditis angaria</name>
    <dbReference type="NCBI Taxonomy" id="860376"/>
    <lineage>
        <taxon>Eukaryota</taxon>
        <taxon>Metazoa</taxon>
        <taxon>Ecdysozoa</taxon>
        <taxon>Nematoda</taxon>
        <taxon>Chromadorea</taxon>
        <taxon>Rhabditida</taxon>
        <taxon>Rhabditina</taxon>
        <taxon>Rhabditomorpha</taxon>
        <taxon>Rhabditoidea</taxon>
        <taxon>Rhabditidae</taxon>
        <taxon>Peloderinae</taxon>
        <taxon>Caenorhabditis</taxon>
    </lineage>
</organism>
<gene>
    <name evidence="4" type="ORF">CAMP_LOCUS2989</name>
</gene>
<evidence type="ECO:0000313" key="4">
    <source>
        <dbReference type="EMBL" id="CAI5440352.1"/>
    </source>
</evidence>
<evidence type="ECO:0000313" key="5">
    <source>
        <dbReference type="Proteomes" id="UP001152747"/>
    </source>
</evidence>
<dbReference type="InterPro" id="IPR011333">
    <property type="entry name" value="SKP1/BTB/POZ_sf"/>
</dbReference>
<feature type="domain" description="MATH" evidence="3">
    <location>
        <begin position="45"/>
        <end position="169"/>
    </location>
</feature>
<comment type="caution">
    <text evidence="4">The sequence shown here is derived from an EMBL/GenBank/DDBJ whole genome shotgun (WGS) entry which is preliminary data.</text>
</comment>
<dbReference type="CDD" id="cd00121">
    <property type="entry name" value="MATH"/>
    <property type="match status" value="1"/>
</dbReference>
<dbReference type="EMBL" id="CANHGI010000001">
    <property type="protein sequence ID" value="CAI5440352.1"/>
    <property type="molecule type" value="Genomic_DNA"/>
</dbReference>
<feature type="chain" id="PRO_5040510222" description="BTB domain-containing protein" evidence="1">
    <location>
        <begin position="20"/>
        <end position="352"/>
    </location>
</feature>